<protein>
    <submittedName>
        <fullName evidence="13">Transporter, SSS family</fullName>
    </submittedName>
</protein>
<dbReference type="GO" id="GO:0005886">
    <property type="term" value="C:plasma membrane"/>
    <property type="evidence" value="ECO:0007669"/>
    <property type="project" value="UniProtKB-SubCell"/>
</dbReference>
<accession>A0A1T4XTJ7</accession>
<evidence type="ECO:0000313" key="14">
    <source>
        <dbReference type="Proteomes" id="UP000190105"/>
    </source>
</evidence>
<evidence type="ECO:0000256" key="6">
    <source>
        <dbReference type="ARBA" id="ARBA00022989"/>
    </source>
</evidence>
<dbReference type="Pfam" id="PF00474">
    <property type="entry name" value="SSF"/>
    <property type="match status" value="1"/>
</dbReference>
<dbReference type="InterPro" id="IPR001734">
    <property type="entry name" value="Na/solute_symporter"/>
</dbReference>
<keyword evidence="8" id="KW-0406">Ion transport</keyword>
<feature type="transmembrane region" description="Helical" evidence="12">
    <location>
        <begin position="72"/>
        <end position="97"/>
    </location>
</feature>
<sequence>MISTVDILIIIIYLIAMLGIGYFVGKNNRTQEDFFLAGRSMPWIPIALSVSATMISANSFIGGPGWAYNEGIAPFMVNITVPLAVFFALSVTTPVIYRVRVTSVYEYMEYRLGHISRNLTVAQFFINSLIQVSSMVFIPSLILQKLTGMPLKVVVPIVVIISISYTIMGGIKAVIWTDVVQMIVLWGSLFAVIFLGLKHINMGFFETIGMAREAGKLKALDFQFDISKTNTFWASLIGGTIMWIRYFCFDQVQVQRVLTAKSLKGIKSSFLTSAFLMNIMYFIMLTVGLILWVYFGGRKFQTSNEIMITYMLEKLPIGVLGLAISGALAAAMSSVDSLLNSLTTVFIKDIYEKYFKKDKGETTLKLTMSIAAVFGVIIILFVIVGFGGTVKSVLDVVGKYISYFSGPACGSFLLAMFTLKANDKGVAVGFILGTIGCFLIANVYKVSWLWNPAIGCALTCILGYIASMLFKNSCKPINDIKEYTVNGMREKMIKEGTIEEDGISILPFKIDKYAIITLVFFFLQYIFLALLQF</sequence>
<dbReference type="InterPro" id="IPR038377">
    <property type="entry name" value="Na/Glc_symporter_sf"/>
</dbReference>
<dbReference type="OrthoDB" id="9766407at2"/>
<comment type="subcellular location">
    <subcellularLocation>
        <location evidence="1">Cell membrane</location>
        <topology evidence="1">Multi-pass membrane protein</topology>
    </subcellularLocation>
</comment>
<evidence type="ECO:0000256" key="2">
    <source>
        <dbReference type="ARBA" id="ARBA00006434"/>
    </source>
</evidence>
<keyword evidence="9 12" id="KW-0472">Membrane</keyword>
<keyword evidence="7" id="KW-0915">Sodium</keyword>
<keyword evidence="4" id="KW-1003">Cell membrane</keyword>
<feature type="transmembrane region" description="Helical" evidence="12">
    <location>
        <begin position="118"/>
        <end position="143"/>
    </location>
</feature>
<evidence type="ECO:0000256" key="9">
    <source>
        <dbReference type="ARBA" id="ARBA00023136"/>
    </source>
</evidence>
<keyword evidence="14" id="KW-1185">Reference proteome</keyword>
<dbReference type="InterPro" id="IPR051163">
    <property type="entry name" value="Sodium:Solute_Symporter_SSF"/>
</dbReference>
<dbReference type="EMBL" id="FUYH01000013">
    <property type="protein sequence ID" value="SKA92850.1"/>
    <property type="molecule type" value="Genomic_DNA"/>
</dbReference>
<keyword evidence="5 12" id="KW-0812">Transmembrane</keyword>
<keyword evidence="6 12" id="KW-1133">Transmembrane helix</keyword>
<dbReference type="STRING" id="1147123.SAMN05443428_1135"/>
<dbReference type="GO" id="GO:0006814">
    <property type="term" value="P:sodium ion transport"/>
    <property type="evidence" value="ECO:0007669"/>
    <property type="project" value="UniProtKB-KW"/>
</dbReference>
<evidence type="ECO:0000256" key="5">
    <source>
        <dbReference type="ARBA" id="ARBA00022692"/>
    </source>
</evidence>
<name>A0A1T4XTJ7_9CLOT</name>
<feature type="transmembrane region" description="Helical" evidence="12">
    <location>
        <begin position="270"/>
        <end position="295"/>
    </location>
</feature>
<dbReference type="AlphaFoldDB" id="A0A1T4XTJ7"/>
<dbReference type="NCBIfam" id="TIGR00813">
    <property type="entry name" value="sss"/>
    <property type="match status" value="1"/>
</dbReference>
<feature type="transmembrane region" description="Helical" evidence="12">
    <location>
        <begin position="315"/>
        <end position="347"/>
    </location>
</feature>
<dbReference type="PROSITE" id="PS50283">
    <property type="entry name" value="NA_SOLUT_SYMP_3"/>
    <property type="match status" value="1"/>
</dbReference>
<feature type="transmembrane region" description="Helical" evidence="12">
    <location>
        <begin position="450"/>
        <end position="470"/>
    </location>
</feature>
<dbReference type="RefSeq" id="WP_078696857.1">
    <property type="nucleotide sequence ID" value="NZ_FUYH01000013.1"/>
</dbReference>
<feature type="transmembrane region" description="Helical" evidence="12">
    <location>
        <begin position="6"/>
        <end position="25"/>
    </location>
</feature>
<feature type="transmembrane region" description="Helical" evidence="12">
    <location>
        <begin position="513"/>
        <end position="531"/>
    </location>
</feature>
<dbReference type="PANTHER" id="PTHR42985:SF47">
    <property type="entry name" value="INTEGRAL MEMBRANE TRANSPORT PROTEIN"/>
    <property type="match status" value="1"/>
</dbReference>
<gene>
    <name evidence="13" type="ORF">SAMN05443428_1135</name>
</gene>
<evidence type="ECO:0000256" key="1">
    <source>
        <dbReference type="ARBA" id="ARBA00004651"/>
    </source>
</evidence>
<evidence type="ECO:0000256" key="3">
    <source>
        <dbReference type="ARBA" id="ARBA00022448"/>
    </source>
</evidence>
<reference evidence="14" key="1">
    <citation type="submission" date="2017-02" db="EMBL/GenBank/DDBJ databases">
        <authorList>
            <person name="Varghese N."/>
            <person name="Submissions S."/>
        </authorList>
    </citation>
    <scope>NUCLEOTIDE SEQUENCE [LARGE SCALE GENOMIC DNA]</scope>
    <source>
        <strain evidence="14">USBA 833</strain>
    </source>
</reference>
<dbReference type="Proteomes" id="UP000190105">
    <property type="component" value="Unassembled WGS sequence"/>
</dbReference>
<evidence type="ECO:0000256" key="8">
    <source>
        <dbReference type="ARBA" id="ARBA00023065"/>
    </source>
</evidence>
<proteinExistence type="inferred from homology"/>
<feature type="transmembrane region" description="Helical" evidence="12">
    <location>
        <begin position="46"/>
        <end position="66"/>
    </location>
</feature>
<feature type="transmembrane region" description="Helical" evidence="12">
    <location>
        <begin position="149"/>
        <end position="167"/>
    </location>
</feature>
<dbReference type="Gene3D" id="1.20.1730.10">
    <property type="entry name" value="Sodium/glucose cotransporter"/>
    <property type="match status" value="1"/>
</dbReference>
<comment type="similarity">
    <text evidence="2 11">Belongs to the sodium:solute symporter (SSF) (TC 2.A.21) family.</text>
</comment>
<feature type="transmembrane region" description="Helical" evidence="12">
    <location>
        <begin position="426"/>
        <end position="444"/>
    </location>
</feature>
<organism evidence="13 14">
    <name type="scientific">Caloramator quimbayensis</name>
    <dbReference type="NCBI Taxonomy" id="1147123"/>
    <lineage>
        <taxon>Bacteria</taxon>
        <taxon>Bacillati</taxon>
        <taxon>Bacillota</taxon>
        <taxon>Clostridia</taxon>
        <taxon>Eubacteriales</taxon>
        <taxon>Clostridiaceae</taxon>
        <taxon>Caloramator</taxon>
    </lineage>
</organism>
<feature type="transmembrane region" description="Helical" evidence="12">
    <location>
        <begin position="400"/>
        <end position="419"/>
    </location>
</feature>
<keyword evidence="3" id="KW-0813">Transport</keyword>
<evidence type="ECO:0000256" key="4">
    <source>
        <dbReference type="ARBA" id="ARBA00022475"/>
    </source>
</evidence>
<dbReference type="PANTHER" id="PTHR42985">
    <property type="entry name" value="SODIUM-COUPLED MONOCARBOXYLATE TRANSPORTER"/>
    <property type="match status" value="1"/>
</dbReference>
<feature type="transmembrane region" description="Helical" evidence="12">
    <location>
        <begin position="179"/>
        <end position="197"/>
    </location>
</feature>
<evidence type="ECO:0000256" key="11">
    <source>
        <dbReference type="RuleBase" id="RU362091"/>
    </source>
</evidence>
<feature type="transmembrane region" description="Helical" evidence="12">
    <location>
        <begin position="368"/>
        <end position="388"/>
    </location>
</feature>
<evidence type="ECO:0000256" key="10">
    <source>
        <dbReference type="ARBA" id="ARBA00023201"/>
    </source>
</evidence>
<evidence type="ECO:0000313" key="13">
    <source>
        <dbReference type="EMBL" id="SKA92850.1"/>
    </source>
</evidence>
<keyword evidence="10" id="KW-0739">Sodium transport</keyword>
<evidence type="ECO:0000256" key="12">
    <source>
        <dbReference type="SAM" id="Phobius"/>
    </source>
</evidence>
<dbReference type="GO" id="GO:0015293">
    <property type="term" value="F:symporter activity"/>
    <property type="evidence" value="ECO:0007669"/>
    <property type="project" value="TreeGrafter"/>
</dbReference>
<evidence type="ECO:0000256" key="7">
    <source>
        <dbReference type="ARBA" id="ARBA00023053"/>
    </source>
</evidence>
<feature type="transmembrane region" description="Helical" evidence="12">
    <location>
        <begin position="231"/>
        <end position="249"/>
    </location>
</feature>